<keyword evidence="4" id="KW-0997">Cell inner membrane</keyword>
<feature type="transmembrane region" description="Helical" evidence="9">
    <location>
        <begin position="532"/>
        <end position="565"/>
    </location>
</feature>
<dbReference type="GO" id="GO:0005886">
    <property type="term" value="C:plasma membrane"/>
    <property type="evidence" value="ECO:0007669"/>
    <property type="project" value="UniProtKB-SubCell"/>
</dbReference>
<feature type="transmembrane region" description="Helical" evidence="9">
    <location>
        <begin position="352"/>
        <end position="378"/>
    </location>
</feature>
<evidence type="ECO:0000256" key="7">
    <source>
        <dbReference type="ARBA" id="ARBA00023136"/>
    </source>
</evidence>
<keyword evidence="6 9" id="KW-1133">Transmembrane helix</keyword>
<gene>
    <name evidence="12" type="ORF">BJZ21_003526</name>
</gene>
<protein>
    <submittedName>
        <fullName evidence="12">Tripartite ATP-independent transporter DctM subunit</fullName>
    </submittedName>
</protein>
<feature type="compositionally biased region" description="Low complexity" evidence="8">
    <location>
        <begin position="12"/>
        <end position="21"/>
    </location>
</feature>
<keyword evidence="5 9" id="KW-0812">Transmembrane</keyword>
<feature type="transmembrane region" description="Helical" evidence="9">
    <location>
        <begin position="459"/>
        <end position="475"/>
    </location>
</feature>
<feature type="transmembrane region" description="Helical" evidence="9">
    <location>
        <begin position="384"/>
        <end position="407"/>
    </location>
</feature>
<feature type="region of interest" description="Disordered" evidence="8">
    <location>
        <begin position="1"/>
        <end position="21"/>
    </location>
</feature>
<dbReference type="InterPro" id="IPR010656">
    <property type="entry name" value="DctM"/>
</dbReference>
<feature type="transmembrane region" description="Helical" evidence="9">
    <location>
        <begin position="487"/>
        <end position="512"/>
    </location>
</feature>
<feature type="transmembrane region" description="Helical" evidence="9">
    <location>
        <begin position="221"/>
        <end position="249"/>
    </location>
</feature>
<evidence type="ECO:0000256" key="9">
    <source>
        <dbReference type="SAM" id="Phobius"/>
    </source>
</evidence>
<evidence type="ECO:0000256" key="3">
    <source>
        <dbReference type="ARBA" id="ARBA00022475"/>
    </source>
</evidence>
<sequence>MAARTQHVIPEGAAGRADGPVGPAAAAAGADLPPKDRFSAGLEVVVAAAAVAALMASLVVVFVSVVSRYFFNHPLAWAGEISSTMLVCVGFLGGALALARGEHLGVSAVRSRLRGRVAEINEGLIAWVIVLVSAGLCWSGTEILSTVSGQTTASGLPESINFYPVLVSAVVMAAFALAALLRSSPRVLVSSAAVLGAVAALWWLALLALPMNAHPAPVSLLLAGFVVTLVIGVPIGFALAFGALLFFWFGGSAPLALFAQQMEAGVSNVVLLSIPFFVLAGLVMEVNGMSRRLIDLLMLGVGNRRGGLRIVMVAAMALFSGISGSKNADVAAVGTTLLPAIRQAGQDDKDAVGLLAASAVMGETIPPCINMIILGYVANLSIGGLFIAGIVPAAVIALALVVVAVVTAPRRVDSAAAVYGPRPSRKQLLRLFGGASTALVMIVIIFGGILGGIATPTEVAAFAVVYALLVGGLLFREMRPRPTVNFLLRSASLSGMILFIVAAAQAVTYVLTVEQIPQSMAQALVRLAHSEGTWVFLLLCMLMLVVMGSVLEGAPALIIFGPLLLPIATQLGVNELQFGIVLILAMGLGLFAPPLGVGLYTACAIGGVPMEQVARPALKYLAAIAAVLLLIMFVPQLTLALPHMRGLG</sequence>
<feature type="transmembrane region" description="Helical" evidence="9">
    <location>
        <begin position="188"/>
        <end position="209"/>
    </location>
</feature>
<proteinExistence type="predicted"/>
<dbReference type="NCBIfam" id="TIGR00786">
    <property type="entry name" value="dctM"/>
    <property type="match status" value="1"/>
</dbReference>
<keyword evidence="3" id="KW-1003">Cell membrane</keyword>
<dbReference type="Pfam" id="PF04290">
    <property type="entry name" value="DctQ"/>
    <property type="match status" value="1"/>
</dbReference>
<comment type="subcellular location">
    <subcellularLocation>
        <location evidence="1">Cell inner membrane</location>
        <topology evidence="1">Multi-pass membrane protein</topology>
    </subcellularLocation>
</comment>
<evidence type="ECO:0000259" key="11">
    <source>
        <dbReference type="Pfam" id="PF06808"/>
    </source>
</evidence>
<evidence type="ECO:0000256" key="8">
    <source>
        <dbReference type="SAM" id="MobiDB-lite"/>
    </source>
</evidence>
<evidence type="ECO:0000259" key="10">
    <source>
        <dbReference type="Pfam" id="PF04290"/>
    </source>
</evidence>
<feature type="transmembrane region" description="Helical" evidence="9">
    <location>
        <begin position="306"/>
        <end position="322"/>
    </location>
</feature>
<feature type="transmembrane region" description="Helical" evidence="9">
    <location>
        <begin position="77"/>
        <end position="99"/>
    </location>
</feature>
<dbReference type="PANTHER" id="PTHR33362:SF2">
    <property type="entry name" value="TRAP TRANSPORTER LARGE PERMEASE PROTEIN"/>
    <property type="match status" value="1"/>
</dbReference>
<feature type="transmembrane region" description="Helical" evidence="9">
    <location>
        <begin position="120"/>
        <end position="141"/>
    </location>
</feature>
<dbReference type="InterPro" id="IPR055348">
    <property type="entry name" value="DctQ"/>
</dbReference>
<evidence type="ECO:0000256" key="5">
    <source>
        <dbReference type="ARBA" id="ARBA00022692"/>
    </source>
</evidence>
<keyword evidence="2" id="KW-0813">Transport</keyword>
<accession>A0A7Y9E975</accession>
<evidence type="ECO:0000313" key="12">
    <source>
        <dbReference type="EMBL" id="NYD43443.1"/>
    </source>
</evidence>
<name>A0A7Y9E975_9ACTN</name>
<feature type="transmembrane region" description="Helical" evidence="9">
    <location>
        <begin position="161"/>
        <end position="181"/>
    </location>
</feature>
<feature type="domain" description="Tripartite ATP-independent periplasmic transporters DctQ component" evidence="10">
    <location>
        <begin position="58"/>
        <end position="183"/>
    </location>
</feature>
<keyword evidence="7 9" id="KW-0472">Membrane</keyword>
<dbReference type="GO" id="GO:0022857">
    <property type="term" value="F:transmembrane transporter activity"/>
    <property type="evidence" value="ECO:0007669"/>
    <property type="project" value="TreeGrafter"/>
</dbReference>
<evidence type="ECO:0000256" key="4">
    <source>
        <dbReference type="ARBA" id="ARBA00022519"/>
    </source>
</evidence>
<feature type="transmembrane region" description="Helical" evidence="9">
    <location>
        <begin position="428"/>
        <end position="453"/>
    </location>
</feature>
<dbReference type="AlphaFoldDB" id="A0A7Y9E975"/>
<keyword evidence="13" id="KW-1185">Reference proteome</keyword>
<organism evidence="12 13">
    <name type="scientific">Nocardioides panaciterrulae</name>
    <dbReference type="NCBI Taxonomy" id="661492"/>
    <lineage>
        <taxon>Bacteria</taxon>
        <taxon>Bacillati</taxon>
        <taxon>Actinomycetota</taxon>
        <taxon>Actinomycetes</taxon>
        <taxon>Propionibacteriales</taxon>
        <taxon>Nocardioidaceae</taxon>
        <taxon>Nocardioides</taxon>
    </lineage>
</organism>
<evidence type="ECO:0000256" key="1">
    <source>
        <dbReference type="ARBA" id="ARBA00004429"/>
    </source>
</evidence>
<evidence type="ECO:0000256" key="2">
    <source>
        <dbReference type="ARBA" id="ARBA00022448"/>
    </source>
</evidence>
<dbReference type="Pfam" id="PF06808">
    <property type="entry name" value="DctM"/>
    <property type="match status" value="1"/>
</dbReference>
<dbReference type="EMBL" id="JACCBG010000001">
    <property type="protein sequence ID" value="NYD43443.1"/>
    <property type="molecule type" value="Genomic_DNA"/>
</dbReference>
<dbReference type="RefSeq" id="WP_179664979.1">
    <property type="nucleotide sequence ID" value="NZ_JACCBG010000001.1"/>
</dbReference>
<dbReference type="PANTHER" id="PTHR33362">
    <property type="entry name" value="SIALIC ACID TRAP TRANSPORTER PERMEASE PROTEIN SIAT-RELATED"/>
    <property type="match status" value="1"/>
</dbReference>
<dbReference type="Proteomes" id="UP000535511">
    <property type="component" value="Unassembled WGS sequence"/>
</dbReference>
<dbReference type="InterPro" id="IPR004681">
    <property type="entry name" value="TRAP_DctM"/>
</dbReference>
<evidence type="ECO:0000313" key="13">
    <source>
        <dbReference type="Proteomes" id="UP000535511"/>
    </source>
</evidence>
<reference evidence="12 13" key="1">
    <citation type="submission" date="2020-07" db="EMBL/GenBank/DDBJ databases">
        <title>Sequencing the genomes of 1000 actinobacteria strains.</title>
        <authorList>
            <person name="Klenk H.-P."/>
        </authorList>
    </citation>
    <scope>NUCLEOTIDE SEQUENCE [LARGE SCALE GENOMIC DNA]</scope>
    <source>
        <strain evidence="12 13">DSM 21350</strain>
    </source>
</reference>
<feature type="transmembrane region" description="Helical" evidence="9">
    <location>
        <begin position="44"/>
        <end position="71"/>
    </location>
</feature>
<feature type="transmembrane region" description="Helical" evidence="9">
    <location>
        <begin position="620"/>
        <end position="641"/>
    </location>
</feature>
<comment type="caution">
    <text evidence="12">The sequence shown here is derived from an EMBL/GenBank/DDBJ whole genome shotgun (WGS) entry which is preliminary data.</text>
</comment>
<feature type="transmembrane region" description="Helical" evidence="9">
    <location>
        <begin position="577"/>
        <end position="600"/>
    </location>
</feature>
<feature type="transmembrane region" description="Helical" evidence="9">
    <location>
        <begin position="269"/>
        <end position="286"/>
    </location>
</feature>
<feature type="domain" description="TRAP C4-dicarboxylate transport system permease DctM subunit" evidence="11">
    <location>
        <begin position="223"/>
        <end position="637"/>
    </location>
</feature>
<evidence type="ECO:0000256" key="6">
    <source>
        <dbReference type="ARBA" id="ARBA00022989"/>
    </source>
</evidence>